<dbReference type="EMBL" id="CP014169">
    <property type="protein sequence ID" value="AOH87095.1"/>
    <property type="molecule type" value="Genomic_DNA"/>
</dbReference>
<keyword evidence="2" id="KW-1185">Reference proteome</keyword>
<evidence type="ECO:0000313" key="1">
    <source>
        <dbReference type="EMBL" id="AOH87095.1"/>
    </source>
</evidence>
<organism evidence="1 2">
    <name type="scientific">Sphingomonas panacis</name>
    <dbReference type="NCBI Taxonomy" id="1560345"/>
    <lineage>
        <taxon>Bacteria</taxon>
        <taxon>Pseudomonadati</taxon>
        <taxon>Pseudomonadota</taxon>
        <taxon>Alphaproteobacteria</taxon>
        <taxon>Sphingomonadales</taxon>
        <taxon>Sphingomonadaceae</taxon>
        <taxon>Sphingomonas</taxon>
    </lineage>
</organism>
<dbReference type="RefSeq" id="WP_069207665.1">
    <property type="nucleotide sequence ID" value="NZ_CP014169.1"/>
</dbReference>
<dbReference type="KEGG" id="span:AWL63_23220"/>
<dbReference type="Proteomes" id="UP000094256">
    <property type="component" value="Plasmid unnamed"/>
</dbReference>
<keyword evidence="1" id="KW-0614">Plasmid</keyword>
<dbReference type="AlphaFoldDB" id="A0A1B3ZI44"/>
<proteinExistence type="predicted"/>
<protein>
    <submittedName>
        <fullName evidence="1">Uncharacterized protein</fullName>
    </submittedName>
</protein>
<gene>
    <name evidence="1" type="ORF">AWL63_23220</name>
</gene>
<name>A0A1B3ZI44_9SPHN</name>
<evidence type="ECO:0000313" key="2">
    <source>
        <dbReference type="Proteomes" id="UP000094256"/>
    </source>
</evidence>
<geneLocation type="plasmid" evidence="2"/>
<sequence>MTDNEIAFRAAINLLRDSVESGKMPSGEKLTAESRALHERAAEHLEELLRSNAQKRSWCTDRRDPSVATRHGISDYRMRQPGFGRCWSWIDRRGPIRG</sequence>
<reference evidence="1 2" key="1">
    <citation type="submission" date="2016-01" db="EMBL/GenBank/DDBJ databases">
        <title>Complete genome and mega plasmid sequence of Sphingomonas panacis DCY99 elicits systemic resistance in rice to Xanthomonas oryzae.</title>
        <authorList>
            <person name="Kim Y.J."/>
            <person name="Yang D.C."/>
            <person name="Sing P."/>
        </authorList>
    </citation>
    <scope>NUCLEOTIDE SEQUENCE [LARGE SCALE GENOMIC DNA]</scope>
    <source>
        <strain evidence="1 2">DCY99</strain>
        <plasmid evidence="2">Plasmid</plasmid>
    </source>
</reference>
<accession>A0A1B3ZI44</accession>